<dbReference type="AlphaFoldDB" id="A0A381VLA5"/>
<accession>A0A381VLA5</accession>
<evidence type="ECO:0000313" key="1">
    <source>
        <dbReference type="EMBL" id="SVA40243.1"/>
    </source>
</evidence>
<name>A0A381VLA5_9ZZZZ</name>
<organism evidence="1">
    <name type="scientific">marine metagenome</name>
    <dbReference type="NCBI Taxonomy" id="408172"/>
    <lineage>
        <taxon>unclassified sequences</taxon>
        <taxon>metagenomes</taxon>
        <taxon>ecological metagenomes</taxon>
    </lineage>
</organism>
<sequence length="293" mass="33678">VPGVEEWAPIVPAKEYIPKWWKGVPAHSSAPDSTSVIGEYYGDHEGQGREQGENEKLQKFKDANRITASTDNFGWGSNLYSQDLKTRADGTIKLCPAIHDWFNQGYVLPMWCDLHIELFEDGALGTPGGKQYSFRTPHPDFQGGLMDNITYITWLPKEQQENGAVGFINLECPWRMKTPPGISCYQFPMYYHFNQDFEVPPGPIWTDVYAQVNPQIIIKRYGKITIKRGTPLCVFVPYERCSVDNLEMEIVKRGEKEKEWEDSTDRMIQTKFKGAYYQMQKEAKKAGCPYHQK</sequence>
<feature type="non-terminal residue" evidence="1">
    <location>
        <position position="1"/>
    </location>
</feature>
<dbReference type="EMBL" id="UINC01008955">
    <property type="protein sequence ID" value="SVA40243.1"/>
    <property type="molecule type" value="Genomic_DNA"/>
</dbReference>
<gene>
    <name evidence="1" type="ORF">METZ01_LOCUS93097</name>
</gene>
<reference evidence="1" key="1">
    <citation type="submission" date="2018-05" db="EMBL/GenBank/DDBJ databases">
        <authorList>
            <person name="Lanie J.A."/>
            <person name="Ng W.-L."/>
            <person name="Kazmierczak K.M."/>
            <person name="Andrzejewski T.M."/>
            <person name="Davidsen T.M."/>
            <person name="Wayne K.J."/>
            <person name="Tettelin H."/>
            <person name="Glass J.I."/>
            <person name="Rusch D."/>
            <person name="Podicherti R."/>
            <person name="Tsui H.-C.T."/>
            <person name="Winkler M.E."/>
        </authorList>
    </citation>
    <scope>NUCLEOTIDE SEQUENCE</scope>
</reference>
<protein>
    <submittedName>
        <fullName evidence="1">Uncharacterized protein</fullName>
    </submittedName>
</protein>
<proteinExistence type="predicted"/>